<dbReference type="CDD" id="cd05374">
    <property type="entry name" value="17beta-HSD-like_SDR_c"/>
    <property type="match status" value="1"/>
</dbReference>
<comment type="similarity">
    <text evidence="1 3">Belongs to the short-chain dehydrogenases/reductases (SDR) family.</text>
</comment>
<gene>
    <name evidence="5" type="ORF">H8B04_10555</name>
</gene>
<dbReference type="InterPro" id="IPR002347">
    <property type="entry name" value="SDR_fam"/>
</dbReference>
<dbReference type="SUPFAM" id="SSF51735">
    <property type="entry name" value="NAD(P)-binding Rossmann-fold domains"/>
    <property type="match status" value="1"/>
</dbReference>
<dbReference type="PANTHER" id="PTHR43976:SF16">
    <property type="entry name" value="SHORT-CHAIN DEHYDROGENASE_REDUCTASE FAMILY PROTEIN"/>
    <property type="match status" value="1"/>
</dbReference>
<evidence type="ECO:0000256" key="3">
    <source>
        <dbReference type="RuleBase" id="RU000363"/>
    </source>
</evidence>
<dbReference type="PRINTS" id="PR00081">
    <property type="entry name" value="GDHRDH"/>
</dbReference>
<keyword evidence="2" id="KW-0560">Oxidoreductase</keyword>
<dbReference type="PANTHER" id="PTHR43976">
    <property type="entry name" value="SHORT CHAIN DEHYDROGENASE"/>
    <property type="match status" value="1"/>
</dbReference>
<dbReference type="InterPro" id="IPR051911">
    <property type="entry name" value="SDR_oxidoreductase"/>
</dbReference>
<dbReference type="EMBL" id="JACOIJ010000019">
    <property type="protein sequence ID" value="MBD1430005.1"/>
    <property type="molecule type" value="Genomic_DNA"/>
</dbReference>
<dbReference type="Proteomes" id="UP000651271">
    <property type="component" value="Unassembled WGS sequence"/>
</dbReference>
<evidence type="ECO:0000313" key="5">
    <source>
        <dbReference type="EMBL" id="MBD1430005.1"/>
    </source>
</evidence>
<evidence type="ECO:0000313" key="6">
    <source>
        <dbReference type="Proteomes" id="UP000651271"/>
    </source>
</evidence>
<evidence type="ECO:0000256" key="2">
    <source>
        <dbReference type="ARBA" id="ARBA00023002"/>
    </source>
</evidence>
<feature type="domain" description="Ketoreductase" evidence="4">
    <location>
        <begin position="1"/>
        <end position="170"/>
    </location>
</feature>
<reference evidence="5 6" key="1">
    <citation type="submission" date="2020-08" db="EMBL/GenBank/DDBJ databases">
        <title>Sphingobacterium sp. DN04309 isolated from aquaculture water.</title>
        <authorList>
            <person name="Zhang M."/>
        </authorList>
    </citation>
    <scope>NUCLEOTIDE SEQUENCE [LARGE SCALE GENOMIC DNA]</scope>
    <source>
        <strain evidence="5 6">DN04309</strain>
    </source>
</reference>
<keyword evidence="6" id="KW-1185">Reference proteome</keyword>
<dbReference type="SMART" id="SM00822">
    <property type="entry name" value="PKS_KR"/>
    <property type="match status" value="1"/>
</dbReference>
<dbReference type="Gene3D" id="3.40.50.720">
    <property type="entry name" value="NAD(P)-binding Rossmann-like Domain"/>
    <property type="match status" value="1"/>
</dbReference>
<protein>
    <submittedName>
        <fullName evidence="5">SDR family oxidoreductase</fullName>
    </submittedName>
</protein>
<accession>A0ABR7YFB3</accession>
<evidence type="ECO:0000259" key="4">
    <source>
        <dbReference type="SMART" id="SM00822"/>
    </source>
</evidence>
<comment type="caution">
    <text evidence="5">The sequence shown here is derived from an EMBL/GenBank/DDBJ whole genome shotgun (WGS) entry which is preliminary data.</text>
</comment>
<dbReference type="PRINTS" id="PR00080">
    <property type="entry name" value="SDRFAMILY"/>
</dbReference>
<dbReference type="InterPro" id="IPR036291">
    <property type="entry name" value="NAD(P)-bd_dom_sf"/>
</dbReference>
<name>A0ABR7YFB3_9SPHI</name>
<dbReference type="InterPro" id="IPR020904">
    <property type="entry name" value="Sc_DH/Rdtase_CS"/>
</dbReference>
<dbReference type="PROSITE" id="PS00061">
    <property type="entry name" value="ADH_SHORT"/>
    <property type="match status" value="1"/>
</dbReference>
<organism evidence="5 6">
    <name type="scientific">Sphingobacterium litopenaei</name>
    <dbReference type="NCBI Taxonomy" id="2763500"/>
    <lineage>
        <taxon>Bacteria</taxon>
        <taxon>Pseudomonadati</taxon>
        <taxon>Bacteroidota</taxon>
        <taxon>Sphingobacteriia</taxon>
        <taxon>Sphingobacteriales</taxon>
        <taxon>Sphingobacteriaceae</taxon>
        <taxon>Sphingobacterium</taxon>
    </lineage>
</organism>
<proteinExistence type="inferred from homology"/>
<evidence type="ECO:0000256" key="1">
    <source>
        <dbReference type="ARBA" id="ARBA00006484"/>
    </source>
</evidence>
<dbReference type="RefSeq" id="WP_165292346.1">
    <property type="nucleotide sequence ID" value="NZ_JACOIJ010000019.1"/>
</dbReference>
<dbReference type="Pfam" id="PF00106">
    <property type="entry name" value="adh_short"/>
    <property type="match status" value="1"/>
</dbReference>
<sequence length="264" mass="29652">MNIVITGASSGIGLTIAKHLAHLGHQVVGTSRYKEGAFENFHLLKLDVTDDASVEKFGDQILERLSQIDVLINNAGYVIAGPIENITIEEAKQQLDTNYFGLVRVTQQFLPHFRANNIGKIINICSLAGQIGMPFQAHYSASKYAIEGFTEALRLELAPFNIQVCNINPGDFRTNITANRKTTSQIDPAYLKQYEHFIKIYATEENNGADPQIIADLISSLLYKKKLNVRYTVGKLSQTSSVFFKRFFGEQIFERVLKMMWKIG</sequence>
<dbReference type="InterPro" id="IPR057326">
    <property type="entry name" value="KR_dom"/>
</dbReference>